<dbReference type="EMBL" id="QRBI01000112">
    <property type="protein sequence ID" value="RMC10163.1"/>
    <property type="molecule type" value="Genomic_DNA"/>
</dbReference>
<gene>
    <name evidence="2" type="ORF">DUI87_12962</name>
</gene>
<proteinExistence type="predicted"/>
<evidence type="ECO:0000256" key="1">
    <source>
        <dbReference type="SAM" id="MobiDB-lite"/>
    </source>
</evidence>
<protein>
    <submittedName>
        <fullName evidence="2">Uncharacterized protein</fullName>
    </submittedName>
</protein>
<dbReference type="Proteomes" id="UP000269221">
    <property type="component" value="Unassembled WGS sequence"/>
</dbReference>
<dbReference type="AlphaFoldDB" id="A0A3M0KAD4"/>
<accession>A0A3M0KAD4</accession>
<evidence type="ECO:0000313" key="3">
    <source>
        <dbReference type="Proteomes" id="UP000269221"/>
    </source>
</evidence>
<evidence type="ECO:0000313" key="2">
    <source>
        <dbReference type="EMBL" id="RMC10163.1"/>
    </source>
</evidence>
<sequence>MDLTMDKAMSISNGGCDAISLCDNIFKTEKRLLCQRKLQPEERELRICKGDSSSDTLVSEEGAEEGAPGARAEIPLQPMMIIIMRQLYPCSP</sequence>
<keyword evidence="3" id="KW-1185">Reference proteome</keyword>
<reference evidence="2 3" key="1">
    <citation type="submission" date="2018-07" db="EMBL/GenBank/DDBJ databases">
        <title>A high quality draft genome assembly of the barn swallow (H. rustica rustica).</title>
        <authorList>
            <person name="Formenti G."/>
            <person name="Chiara M."/>
            <person name="Poveda L."/>
            <person name="Francoijs K.-J."/>
            <person name="Bonisoli-Alquati A."/>
            <person name="Canova L."/>
            <person name="Gianfranceschi L."/>
            <person name="Horner D.S."/>
            <person name="Saino N."/>
        </authorList>
    </citation>
    <scope>NUCLEOTIDE SEQUENCE [LARGE SCALE GENOMIC DNA]</scope>
    <source>
        <strain evidence="2">Chelidonia</strain>
        <tissue evidence="2">Blood</tissue>
    </source>
</reference>
<feature type="region of interest" description="Disordered" evidence="1">
    <location>
        <begin position="49"/>
        <end position="71"/>
    </location>
</feature>
<name>A0A3M0KAD4_HIRRU</name>
<comment type="caution">
    <text evidence="2">The sequence shown here is derived from an EMBL/GenBank/DDBJ whole genome shotgun (WGS) entry which is preliminary data.</text>
</comment>
<organism evidence="2 3">
    <name type="scientific">Hirundo rustica rustica</name>
    <dbReference type="NCBI Taxonomy" id="333673"/>
    <lineage>
        <taxon>Eukaryota</taxon>
        <taxon>Metazoa</taxon>
        <taxon>Chordata</taxon>
        <taxon>Craniata</taxon>
        <taxon>Vertebrata</taxon>
        <taxon>Euteleostomi</taxon>
        <taxon>Archelosauria</taxon>
        <taxon>Archosauria</taxon>
        <taxon>Dinosauria</taxon>
        <taxon>Saurischia</taxon>
        <taxon>Theropoda</taxon>
        <taxon>Coelurosauria</taxon>
        <taxon>Aves</taxon>
        <taxon>Neognathae</taxon>
        <taxon>Neoaves</taxon>
        <taxon>Telluraves</taxon>
        <taxon>Australaves</taxon>
        <taxon>Passeriformes</taxon>
        <taxon>Sylvioidea</taxon>
        <taxon>Hirundinidae</taxon>
        <taxon>Hirundo</taxon>
    </lineage>
</organism>